<keyword evidence="2" id="KW-1185">Reference proteome</keyword>
<dbReference type="EMBL" id="CP132976">
    <property type="protein sequence ID" value="WMD20220.1"/>
    <property type="molecule type" value="Genomic_DNA"/>
</dbReference>
<organism evidence="1 2">
    <name type="scientific">Achromobacter seleniivolatilans</name>
    <dbReference type="NCBI Taxonomy" id="3047478"/>
    <lineage>
        <taxon>Bacteria</taxon>
        <taxon>Pseudomonadati</taxon>
        <taxon>Pseudomonadota</taxon>
        <taxon>Betaproteobacteria</taxon>
        <taxon>Burkholderiales</taxon>
        <taxon>Alcaligenaceae</taxon>
        <taxon>Achromobacter</taxon>
    </lineage>
</organism>
<dbReference type="RefSeq" id="WP_306943243.1">
    <property type="nucleotide sequence ID" value="NZ_CP132976.1"/>
</dbReference>
<sequence length="158" mass="17090">MSFREIVNMARRFKALARWQLKGRLAVTLTAAGLLSGCSVSSGMCDAFGPSKRASMAIPQSASVEKVFACIDQETVGNADRGYVSEKKYAIRDVQSGVLETEHYSTPNVAGFRLRAEVSKQASRLDLSLRGAGAYCTDLGVDKEMARLTSDVASCLQR</sequence>
<accession>A0ABY9M0J6</accession>
<evidence type="ECO:0000313" key="1">
    <source>
        <dbReference type="EMBL" id="WMD20220.1"/>
    </source>
</evidence>
<proteinExistence type="predicted"/>
<evidence type="ECO:0008006" key="3">
    <source>
        <dbReference type="Google" id="ProtNLM"/>
    </source>
</evidence>
<gene>
    <name evidence="1" type="ORF">RAS12_27035</name>
</gene>
<evidence type="ECO:0000313" key="2">
    <source>
        <dbReference type="Proteomes" id="UP001234798"/>
    </source>
</evidence>
<reference evidence="1 2" key="1">
    <citation type="submission" date="2023-08" db="EMBL/GenBank/DDBJ databases">
        <title>Achromobacter seleniivolatilans sp. nov., isolated from seleniferous soil.</title>
        <authorList>
            <person name="Zhang S."/>
            <person name="Li K."/>
            <person name="Peng J."/>
            <person name="Zhao Q."/>
            <person name="Wang H."/>
            <person name="Guo Y."/>
        </authorList>
    </citation>
    <scope>NUCLEOTIDE SEQUENCE [LARGE SCALE GENOMIC DNA]</scope>
    <source>
        <strain evidence="1 2">R39</strain>
    </source>
</reference>
<name>A0ABY9M0J6_9BURK</name>
<dbReference type="Proteomes" id="UP001234798">
    <property type="component" value="Chromosome"/>
</dbReference>
<protein>
    <recommendedName>
        <fullName evidence="3">Lipoprotein</fullName>
    </recommendedName>
</protein>